<comment type="caution">
    <text evidence="2">The sequence shown here is derived from an EMBL/GenBank/DDBJ whole genome shotgun (WGS) entry which is preliminary data.</text>
</comment>
<reference evidence="2" key="1">
    <citation type="submission" date="2021-06" db="EMBL/GenBank/DDBJ databases">
        <authorList>
            <person name="Kallberg Y."/>
            <person name="Tangrot J."/>
            <person name="Rosling A."/>
        </authorList>
    </citation>
    <scope>NUCLEOTIDE SEQUENCE</scope>
    <source>
        <strain evidence="2">FL966</strain>
    </source>
</reference>
<protein>
    <submittedName>
        <fullName evidence="2">13855_t:CDS:1</fullName>
    </submittedName>
</protein>
<name>A0A9N9JHD3_9GLOM</name>
<evidence type="ECO:0000313" key="3">
    <source>
        <dbReference type="Proteomes" id="UP000789759"/>
    </source>
</evidence>
<dbReference type="OrthoDB" id="2455284at2759"/>
<organism evidence="2 3">
    <name type="scientific">Cetraspora pellucida</name>
    <dbReference type="NCBI Taxonomy" id="1433469"/>
    <lineage>
        <taxon>Eukaryota</taxon>
        <taxon>Fungi</taxon>
        <taxon>Fungi incertae sedis</taxon>
        <taxon>Mucoromycota</taxon>
        <taxon>Glomeromycotina</taxon>
        <taxon>Glomeromycetes</taxon>
        <taxon>Diversisporales</taxon>
        <taxon>Gigasporaceae</taxon>
        <taxon>Cetraspora</taxon>
    </lineage>
</organism>
<evidence type="ECO:0000313" key="2">
    <source>
        <dbReference type="EMBL" id="CAG8778634.1"/>
    </source>
</evidence>
<dbReference type="EMBL" id="CAJVQA010023481">
    <property type="protein sequence ID" value="CAG8778634.1"/>
    <property type="molecule type" value="Genomic_DNA"/>
</dbReference>
<keyword evidence="3" id="KW-1185">Reference proteome</keyword>
<dbReference type="Proteomes" id="UP000789759">
    <property type="component" value="Unassembled WGS sequence"/>
</dbReference>
<accession>A0A9N9JHD3</accession>
<gene>
    <name evidence="2" type="ORF">CPELLU_LOCUS16257</name>
</gene>
<sequence length="53" mass="6052">MASSNISNESINVDSTEDTEEQDQMMHKHIQDIQGHDQGMKVDMVNEDMEQSI</sequence>
<feature type="compositionally biased region" description="Basic and acidic residues" evidence="1">
    <location>
        <begin position="24"/>
        <end position="40"/>
    </location>
</feature>
<feature type="region of interest" description="Disordered" evidence="1">
    <location>
        <begin position="1"/>
        <end position="40"/>
    </location>
</feature>
<dbReference type="AlphaFoldDB" id="A0A9N9JHD3"/>
<evidence type="ECO:0000256" key="1">
    <source>
        <dbReference type="SAM" id="MobiDB-lite"/>
    </source>
</evidence>
<proteinExistence type="predicted"/>
<feature type="compositionally biased region" description="Polar residues" evidence="1">
    <location>
        <begin position="1"/>
        <end position="14"/>
    </location>
</feature>